<name>A0AAE1NMW5_9EUCA</name>
<dbReference type="AlphaFoldDB" id="A0AAE1NMW5"/>
<feature type="compositionally biased region" description="Gly residues" evidence="1">
    <location>
        <begin position="65"/>
        <end position="124"/>
    </location>
</feature>
<evidence type="ECO:0000256" key="1">
    <source>
        <dbReference type="SAM" id="MobiDB-lite"/>
    </source>
</evidence>
<evidence type="ECO:0000313" key="3">
    <source>
        <dbReference type="Proteomes" id="UP001292094"/>
    </source>
</evidence>
<gene>
    <name evidence="2" type="ORF">Pmani_034252</name>
</gene>
<evidence type="ECO:0000313" key="2">
    <source>
        <dbReference type="EMBL" id="KAK4293019.1"/>
    </source>
</evidence>
<dbReference type="EMBL" id="JAWZYT010004659">
    <property type="protein sequence ID" value="KAK4293019.1"/>
    <property type="molecule type" value="Genomic_DNA"/>
</dbReference>
<protein>
    <submittedName>
        <fullName evidence="2">Uncharacterized protein</fullName>
    </submittedName>
</protein>
<keyword evidence="3" id="KW-1185">Reference proteome</keyword>
<accession>A0AAE1NMW5</accession>
<organism evidence="2 3">
    <name type="scientific">Petrolisthes manimaculis</name>
    <dbReference type="NCBI Taxonomy" id="1843537"/>
    <lineage>
        <taxon>Eukaryota</taxon>
        <taxon>Metazoa</taxon>
        <taxon>Ecdysozoa</taxon>
        <taxon>Arthropoda</taxon>
        <taxon>Crustacea</taxon>
        <taxon>Multicrustacea</taxon>
        <taxon>Malacostraca</taxon>
        <taxon>Eumalacostraca</taxon>
        <taxon>Eucarida</taxon>
        <taxon>Decapoda</taxon>
        <taxon>Pleocyemata</taxon>
        <taxon>Anomura</taxon>
        <taxon>Galatheoidea</taxon>
        <taxon>Porcellanidae</taxon>
        <taxon>Petrolisthes</taxon>
    </lineage>
</organism>
<sequence length="124" mass="11371">MEKVMEACAKIDQNSGSNINNNNRVIGSILQYATQKLDAGLKLQNVREWRGFEGFGLGFLADSGSGVGGDGGGSGGGDGGGGGGGGGGGDGDGGDGGGGGSGIGDGGDGDGGGGDGGDGGGEDS</sequence>
<proteinExistence type="predicted"/>
<reference evidence="2" key="1">
    <citation type="submission" date="2023-11" db="EMBL/GenBank/DDBJ databases">
        <title>Genome assemblies of two species of porcelain crab, Petrolisthes cinctipes and Petrolisthes manimaculis (Anomura: Porcellanidae).</title>
        <authorList>
            <person name="Angst P."/>
        </authorList>
    </citation>
    <scope>NUCLEOTIDE SEQUENCE</scope>
    <source>
        <strain evidence="2">PB745_02</strain>
        <tissue evidence="2">Gill</tissue>
    </source>
</reference>
<feature type="region of interest" description="Disordered" evidence="1">
    <location>
        <begin position="63"/>
        <end position="124"/>
    </location>
</feature>
<comment type="caution">
    <text evidence="2">The sequence shown here is derived from an EMBL/GenBank/DDBJ whole genome shotgun (WGS) entry which is preliminary data.</text>
</comment>
<dbReference type="Proteomes" id="UP001292094">
    <property type="component" value="Unassembled WGS sequence"/>
</dbReference>